<dbReference type="InterPro" id="IPR003097">
    <property type="entry name" value="CysJ-like_FAD-binding"/>
</dbReference>
<dbReference type="GO" id="GO:0005829">
    <property type="term" value="C:cytosol"/>
    <property type="evidence" value="ECO:0007669"/>
    <property type="project" value="TreeGrafter"/>
</dbReference>
<evidence type="ECO:0000256" key="5">
    <source>
        <dbReference type="ARBA" id="ARBA00022827"/>
    </source>
</evidence>
<evidence type="ECO:0000256" key="6">
    <source>
        <dbReference type="ARBA" id="ARBA00022857"/>
    </source>
</evidence>
<dbReference type="PANTHER" id="PTHR19384">
    <property type="entry name" value="NITRIC OXIDE SYNTHASE-RELATED"/>
    <property type="match status" value="1"/>
</dbReference>
<comment type="caution">
    <text evidence="12">The sequence shown here is derived from an EMBL/GenBank/DDBJ whole genome shotgun (WGS) entry which is preliminary data.</text>
</comment>
<dbReference type="EMBL" id="JAGTXO010000011">
    <property type="protein sequence ID" value="KAG8465023.1"/>
    <property type="molecule type" value="Genomic_DNA"/>
</dbReference>
<gene>
    <name evidence="12" type="ORF">KFE25_012386</name>
</gene>
<dbReference type="PROSITE" id="PS50902">
    <property type="entry name" value="FLAVODOXIN_LIKE"/>
    <property type="match status" value="1"/>
</dbReference>
<dbReference type="GO" id="GO:0050660">
    <property type="term" value="F:flavin adenine dinucleotide binding"/>
    <property type="evidence" value="ECO:0007669"/>
    <property type="project" value="TreeGrafter"/>
</dbReference>
<name>A0A8J6CEW9_DIALT</name>
<protein>
    <recommendedName>
        <fullName evidence="8">NADPH--hemoprotein reductase</fullName>
        <ecNumber evidence="8">1.6.2.4</ecNumber>
    </recommendedName>
</protein>
<dbReference type="PROSITE" id="PS51384">
    <property type="entry name" value="FAD_FR"/>
    <property type="match status" value="1"/>
</dbReference>
<dbReference type="InterPro" id="IPR039261">
    <property type="entry name" value="FNR_nucleotide-bd"/>
</dbReference>
<comment type="cofactor">
    <cofactor evidence="2">
        <name>FAD</name>
        <dbReference type="ChEBI" id="CHEBI:57692"/>
    </cofactor>
</comment>
<sequence>MDTSAGATVAFATAVLAVSVGWLLLGSRKRVPTQPAKPPPALAPETKRGPMLVLWGSQTGTAEGFATTLEREACERGFAAQAMDLEEYDVTSLASEPGVVIFLMSTHGEGEPPDNAVAFHAWLSSADRAAGEMSEVRYGAFALGNKQYDKFCAMGVWVDGRMAQLGAARVHDLGLGDDDDDLEADFERWRRALWAALGAVEADGDEAVRPPAPCWEAVFVGGCAARGSMSDDDDDDDDIIDDAGWAAEWGGSPCGAPSEMVSRFAGVLALAGDDDDGDVSGGGGGGKAGKGGECRILPLHAWMAAIHPKLGATPVHVLVNRELQATGSAESTRHVELALAPPTSVPPSAAAPPSGALGLAAAAAAGAFRGARALRYAAADDAGIYPQNSRDAVRRAAALLRLRLGALFELARAHDAPASAHAPPFPTPCTVGRALRWFVDLSAPPSKAFLAQLARYCADGAEAAALRELASDARSAEYTRWAVDGRRNLLDALAAAPSASLPLGALFELAPKLHPRYYTIASSPLAAPSALHLTVKLLAEPACRAARAPEPLRDARARGAEDARFAGVCSAYLAAARDGGGGGGGGAGGANGYVHAQAGGEADLVLAFVKSSNFRLPPLAETPIVMVGAGTGVAPFRALVQELAHRREPLPTAAMLYFGCQAAERDFLYADELLPAVGAAVGAPLARAADGRAGWEAIRPESAAGPACPLSRLRVAFSRAEPARKLYVQHLLEADARILWNLLEPADDAARGAHVFVCGGTAMGRAVVNALAQIARSEGGMSATEANEWVHDLEKQKRLVKELWA</sequence>
<dbReference type="Pfam" id="PF00667">
    <property type="entry name" value="FAD_binding_1"/>
    <property type="match status" value="1"/>
</dbReference>
<dbReference type="PANTHER" id="PTHR19384:SF17">
    <property type="entry name" value="NADPH--CYTOCHROME P450 REDUCTASE"/>
    <property type="match status" value="1"/>
</dbReference>
<dbReference type="Pfam" id="PF00175">
    <property type="entry name" value="NAD_binding_1"/>
    <property type="match status" value="1"/>
</dbReference>
<evidence type="ECO:0000313" key="13">
    <source>
        <dbReference type="Proteomes" id="UP000751190"/>
    </source>
</evidence>
<keyword evidence="9" id="KW-0812">Transmembrane</keyword>
<dbReference type="InterPro" id="IPR017927">
    <property type="entry name" value="FAD-bd_FR_type"/>
</dbReference>
<dbReference type="InterPro" id="IPR001709">
    <property type="entry name" value="Flavoprot_Pyr_Nucl_cyt_Rdtase"/>
</dbReference>
<keyword evidence="13" id="KW-1185">Reference proteome</keyword>
<evidence type="ECO:0000256" key="7">
    <source>
        <dbReference type="ARBA" id="ARBA00023002"/>
    </source>
</evidence>
<evidence type="ECO:0000313" key="12">
    <source>
        <dbReference type="EMBL" id="KAG8465023.1"/>
    </source>
</evidence>
<keyword evidence="5" id="KW-0274">FAD</keyword>
<dbReference type="AlphaFoldDB" id="A0A8J6CEW9"/>
<dbReference type="InterPro" id="IPR029039">
    <property type="entry name" value="Flavoprotein-like_sf"/>
</dbReference>
<dbReference type="InterPro" id="IPR001433">
    <property type="entry name" value="OxRdtase_FAD/NAD-bd"/>
</dbReference>
<evidence type="ECO:0000256" key="9">
    <source>
        <dbReference type="SAM" id="Phobius"/>
    </source>
</evidence>
<dbReference type="Proteomes" id="UP000751190">
    <property type="component" value="Unassembled WGS sequence"/>
</dbReference>
<accession>A0A8J6CEW9</accession>
<comment type="cofactor">
    <cofactor evidence="1">
        <name>FMN</name>
        <dbReference type="ChEBI" id="CHEBI:58210"/>
    </cofactor>
</comment>
<feature type="domain" description="FAD-binding FR-type" evidence="11">
    <location>
        <begin position="310"/>
        <end position="617"/>
    </location>
</feature>
<dbReference type="SUPFAM" id="SSF52343">
    <property type="entry name" value="Ferredoxin reductase-like, C-terminal NADP-linked domain"/>
    <property type="match status" value="1"/>
</dbReference>
<evidence type="ECO:0000256" key="4">
    <source>
        <dbReference type="ARBA" id="ARBA00022643"/>
    </source>
</evidence>
<dbReference type="InterPro" id="IPR017938">
    <property type="entry name" value="Riboflavin_synthase-like_b-brl"/>
</dbReference>
<evidence type="ECO:0000256" key="2">
    <source>
        <dbReference type="ARBA" id="ARBA00001974"/>
    </source>
</evidence>
<keyword evidence="7" id="KW-0560">Oxidoreductase</keyword>
<dbReference type="Gene3D" id="3.40.50.80">
    <property type="entry name" value="Nucleotide-binding domain of ferredoxin-NADP reductase (FNR) module"/>
    <property type="match status" value="1"/>
</dbReference>
<evidence type="ECO:0000259" key="11">
    <source>
        <dbReference type="PROSITE" id="PS51384"/>
    </source>
</evidence>
<reference evidence="12" key="1">
    <citation type="submission" date="2021-05" db="EMBL/GenBank/DDBJ databases">
        <title>The genome of the haptophyte Pavlova lutheri (Diacronema luteri, Pavlovales) - a model for lipid biosynthesis in eukaryotic algae.</title>
        <authorList>
            <person name="Hulatt C.J."/>
            <person name="Posewitz M.C."/>
        </authorList>
    </citation>
    <scope>NUCLEOTIDE SEQUENCE</scope>
    <source>
        <strain evidence="12">NIVA-4/92</strain>
    </source>
</reference>
<dbReference type="OrthoDB" id="1856718at2759"/>
<dbReference type="PRINTS" id="PR00371">
    <property type="entry name" value="FPNCR"/>
</dbReference>
<keyword evidence="4" id="KW-0288">FMN</keyword>
<dbReference type="SUPFAM" id="SSF63380">
    <property type="entry name" value="Riboflavin synthase domain-like"/>
    <property type="match status" value="1"/>
</dbReference>
<organism evidence="12 13">
    <name type="scientific">Diacronema lutheri</name>
    <name type="common">Unicellular marine alga</name>
    <name type="synonym">Monochrysis lutheri</name>
    <dbReference type="NCBI Taxonomy" id="2081491"/>
    <lineage>
        <taxon>Eukaryota</taxon>
        <taxon>Haptista</taxon>
        <taxon>Haptophyta</taxon>
        <taxon>Pavlovophyceae</taxon>
        <taxon>Pavlovales</taxon>
        <taxon>Pavlovaceae</taxon>
        <taxon>Diacronema</taxon>
    </lineage>
</organism>
<evidence type="ECO:0000259" key="10">
    <source>
        <dbReference type="PROSITE" id="PS50902"/>
    </source>
</evidence>
<dbReference type="InterPro" id="IPR023173">
    <property type="entry name" value="NADPH_Cyt_P450_Rdtase_alpha"/>
</dbReference>
<dbReference type="OMA" id="CAPVNRD"/>
<dbReference type="InterPro" id="IPR001094">
    <property type="entry name" value="Flavdoxin-like"/>
</dbReference>
<evidence type="ECO:0000256" key="1">
    <source>
        <dbReference type="ARBA" id="ARBA00001917"/>
    </source>
</evidence>
<keyword evidence="9" id="KW-1133">Transmembrane helix</keyword>
<dbReference type="Gene3D" id="3.40.50.360">
    <property type="match status" value="1"/>
</dbReference>
<dbReference type="Gene3D" id="2.40.30.10">
    <property type="entry name" value="Translation factors"/>
    <property type="match status" value="1"/>
</dbReference>
<evidence type="ECO:0000256" key="3">
    <source>
        <dbReference type="ARBA" id="ARBA00022630"/>
    </source>
</evidence>
<dbReference type="InterPro" id="IPR008254">
    <property type="entry name" value="Flavodoxin/NO_synth"/>
</dbReference>
<proteinExistence type="predicted"/>
<dbReference type="PRINTS" id="PR00369">
    <property type="entry name" value="FLAVODOXIN"/>
</dbReference>
<dbReference type="Pfam" id="PF00258">
    <property type="entry name" value="Flavodoxin_1"/>
    <property type="match status" value="1"/>
</dbReference>
<evidence type="ECO:0000256" key="8">
    <source>
        <dbReference type="ARBA" id="ARBA00023797"/>
    </source>
</evidence>
<keyword evidence="9" id="KW-0472">Membrane</keyword>
<dbReference type="SUPFAM" id="SSF52218">
    <property type="entry name" value="Flavoproteins"/>
    <property type="match status" value="1"/>
</dbReference>
<dbReference type="Gene3D" id="1.20.990.10">
    <property type="entry name" value="NADPH-cytochrome p450 Reductase, Chain A, domain 3"/>
    <property type="match status" value="1"/>
</dbReference>
<dbReference type="GO" id="GO:0010181">
    <property type="term" value="F:FMN binding"/>
    <property type="evidence" value="ECO:0007669"/>
    <property type="project" value="InterPro"/>
</dbReference>
<dbReference type="EC" id="1.6.2.4" evidence="8"/>
<feature type="domain" description="Flavodoxin-like" evidence="10">
    <location>
        <begin position="51"/>
        <end position="194"/>
    </location>
</feature>
<keyword evidence="6" id="KW-0521">NADP</keyword>
<keyword evidence="3" id="KW-0285">Flavoprotein</keyword>
<feature type="transmembrane region" description="Helical" evidence="9">
    <location>
        <begin position="6"/>
        <end position="25"/>
    </location>
</feature>
<dbReference type="GO" id="GO:0003958">
    <property type="term" value="F:NADPH-hemoprotein reductase activity"/>
    <property type="evidence" value="ECO:0007669"/>
    <property type="project" value="UniProtKB-EC"/>
</dbReference>